<accession>A0ABW0RUV3</accession>
<name>A0ABW0RUV3_9BURK</name>
<keyword evidence="2" id="KW-1185">Reference proteome</keyword>
<comment type="caution">
    <text evidence="1">The sequence shown here is derived from an EMBL/GenBank/DDBJ whole genome shotgun (WGS) entry which is preliminary data.</text>
</comment>
<gene>
    <name evidence="1" type="ORF">ACFPO9_08805</name>
</gene>
<organism evidence="1 2">
    <name type="scientific">Massilia aerilata</name>
    <dbReference type="NCBI Taxonomy" id="453817"/>
    <lineage>
        <taxon>Bacteria</taxon>
        <taxon>Pseudomonadati</taxon>
        <taxon>Pseudomonadota</taxon>
        <taxon>Betaproteobacteria</taxon>
        <taxon>Burkholderiales</taxon>
        <taxon>Oxalobacteraceae</taxon>
        <taxon>Telluria group</taxon>
        <taxon>Massilia</taxon>
    </lineage>
</organism>
<dbReference type="Proteomes" id="UP001596086">
    <property type="component" value="Unassembled WGS sequence"/>
</dbReference>
<evidence type="ECO:0008006" key="3">
    <source>
        <dbReference type="Google" id="ProtNLM"/>
    </source>
</evidence>
<reference evidence="2" key="1">
    <citation type="journal article" date="2019" name="Int. J. Syst. Evol. Microbiol.">
        <title>The Global Catalogue of Microorganisms (GCM) 10K type strain sequencing project: providing services to taxonomists for standard genome sequencing and annotation.</title>
        <authorList>
            <consortium name="The Broad Institute Genomics Platform"/>
            <consortium name="The Broad Institute Genome Sequencing Center for Infectious Disease"/>
            <person name="Wu L."/>
            <person name="Ma J."/>
        </authorList>
    </citation>
    <scope>NUCLEOTIDE SEQUENCE [LARGE SCALE GENOMIC DNA]</scope>
    <source>
        <strain evidence="2">CGMCC 4.5798</strain>
    </source>
</reference>
<dbReference type="EMBL" id="JBHSMZ010000005">
    <property type="protein sequence ID" value="MFC5548609.1"/>
    <property type="molecule type" value="Genomic_DNA"/>
</dbReference>
<evidence type="ECO:0000313" key="2">
    <source>
        <dbReference type="Proteomes" id="UP001596086"/>
    </source>
</evidence>
<dbReference type="RefSeq" id="WP_379769583.1">
    <property type="nucleotide sequence ID" value="NZ_JBHSMZ010000005.1"/>
</dbReference>
<sequence length="242" mass="26827">MRLPAPLLALMLLTAADEAAARTPFQARCEARQLGLDTDSRPTWVRVESHDSGYRVDNSLSWRSLTRIKRGRAGDFVLGLTRAESRVAISLEGAIVSNPDTGEECMLPQLGVSLSYLPIVIHVGSEFAPGRCAYREILAHEMRHLKAYIDYLPKVESRVRETLGRRFDARPVYAARGQALARVQAELDGRWMPFIKREMGKAKALQSGIDSPGEYARLSKVCQGEVQSLIGSTRREPSTTSS</sequence>
<evidence type="ECO:0000313" key="1">
    <source>
        <dbReference type="EMBL" id="MFC5548609.1"/>
    </source>
</evidence>
<proteinExistence type="predicted"/>
<protein>
    <recommendedName>
        <fullName evidence="3">DUF922 domain-containing protein</fullName>
    </recommendedName>
</protein>